<keyword evidence="4" id="KW-1185">Reference proteome</keyword>
<protein>
    <submittedName>
        <fullName evidence="3">CotJB protein</fullName>
    </submittedName>
</protein>
<reference evidence="3 4" key="1">
    <citation type="submission" date="2018-03" db="EMBL/GenBank/DDBJ databases">
        <title>Genome sequence of Clostridium vincentii DSM 10228.</title>
        <authorList>
            <person name="Poehlein A."/>
            <person name="Daniel R."/>
        </authorList>
    </citation>
    <scope>NUCLEOTIDE SEQUENCE [LARGE SCALE GENOMIC DNA]</scope>
    <source>
        <strain evidence="3 4">DSM 10228</strain>
    </source>
</reference>
<comment type="caution">
    <text evidence="3">The sequence shown here is derived from an EMBL/GenBank/DDBJ whole genome shotgun (WGS) entry which is preliminary data.</text>
</comment>
<dbReference type="InterPro" id="IPR024207">
    <property type="entry name" value="CotJB_dom"/>
</dbReference>
<gene>
    <name evidence="3" type="ORF">CLVI_04110</name>
</gene>
<feature type="compositionally biased region" description="Polar residues" evidence="1">
    <location>
        <begin position="62"/>
        <end position="71"/>
    </location>
</feature>
<dbReference type="OrthoDB" id="9804099at2"/>
<feature type="domain" description="Protein CotJB" evidence="2">
    <location>
        <begin position="5"/>
        <end position="80"/>
    </location>
</feature>
<name>A0A2T0BJV9_9CLOT</name>
<feature type="region of interest" description="Disordered" evidence="1">
    <location>
        <begin position="62"/>
        <end position="87"/>
    </location>
</feature>
<evidence type="ECO:0000259" key="2">
    <source>
        <dbReference type="Pfam" id="PF12652"/>
    </source>
</evidence>
<dbReference type="AlphaFoldDB" id="A0A2T0BJV9"/>
<evidence type="ECO:0000313" key="3">
    <source>
        <dbReference type="EMBL" id="PRR84113.1"/>
    </source>
</evidence>
<evidence type="ECO:0000256" key="1">
    <source>
        <dbReference type="SAM" id="MobiDB-lite"/>
    </source>
</evidence>
<evidence type="ECO:0000313" key="4">
    <source>
        <dbReference type="Proteomes" id="UP000239471"/>
    </source>
</evidence>
<dbReference type="RefSeq" id="WP_106058451.1">
    <property type="nucleotide sequence ID" value="NZ_PVXQ01000003.1"/>
</dbReference>
<dbReference type="Pfam" id="PF12652">
    <property type="entry name" value="CotJB"/>
    <property type="match status" value="1"/>
</dbReference>
<sequence length="87" mass="10585">MDKKDLMESIMKYQFYALDLNLYLDNFPECENAKRDYKEISMKLSESMCIYEEKYGQLTNFGSSDNSNPESWTHDPWPWQRKIRRKN</sequence>
<organism evidence="3 4">
    <name type="scientific">Clostridium vincentii</name>
    <dbReference type="NCBI Taxonomy" id="52704"/>
    <lineage>
        <taxon>Bacteria</taxon>
        <taxon>Bacillati</taxon>
        <taxon>Bacillota</taxon>
        <taxon>Clostridia</taxon>
        <taxon>Eubacteriales</taxon>
        <taxon>Clostridiaceae</taxon>
        <taxon>Clostridium</taxon>
    </lineage>
</organism>
<accession>A0A2T0BJV9</accession>
<dbReference type="EMBL" id="PVXQ01000003">
    <property type="protein sequence ID" value="PRR84113.1"/>
    <property type="molecule type" value="Genomic_DNA"/>
</dbReference>
<dbReference type="Proteomes" id="UP000239471">
    <property type="component" value="Unassembled WGS sequence"/>
</dbReference>
<proteinExistence type="predicted"/>